<evidence type="ECO:0000256" key="3">
    <source>
        <dbReference type="ARBA" id="ARBA00022777"/>
    </source>
</evidence>
<proteinExistence type="predicted"/>
<dbReference type="GO" id="GO:0000407">
    <property type="term" value="C:phagophore assembly site"/>
    <property type="evidence" value="ECO:0007669"/>
    <property type="project" value="TreeGrafter"/>
</dbReference>
<reference evidence="7 8" key="1">
    <citation type="submission" date="2018-09" db="EMBL/GenBank/DDBJ databases">
        <title>Bacillus saliacetes sp. nov., isolated from Thai shrimp paste (Ka-pi).</title>
        <authorList>
            <person name="Daroonpunt R."/>
            <person name="Tanasupawat S."/>
            <person name="Yiamsombut S."/>
        </authorList>
    </citation>
    <scope>NUCLEOTIDE SEQUENCE [LARGE SCALE GENOMIC DNA]</scope>
    <source>
        <strain evidence="7 8">SKP7-4</strain>
    </source>
</reference>
<dbReference type="GO" id="GO:0005776">
    <property type="term" value="C:autophagosome"/>
    <property type="evidence" value="ECO:0007669"/>
    <property type="project" value="TreeGrafter"/>
</dbReference>
<evidence type="ECO:0000256" key="5">
    <source>
        <dbReference type="PROSITE-ProRule" id="PRU10141"/>
    </source>
</evidence>
<dbReference type="PANTHER" id="PTHR24348">
    <property type="entry name" value="SERINE/THREONINE-PROTEIN KINASE UNC-51-RELATED"/>
    <property type="match status" value="1"/>
</dbReference>
<dbReference type="RefSeq" id="WP_119549418.1">
    <property type="nucleotide sequence ID" value="NZ_QXIR01000044.1"/>
</dbReference>
<keyword evidence="4 5" id="KW-0067">ATP-binding</keyword>
<keyword evidence="1" id="KW-0808">Transferase</keyword>
<evidence type="ECO:0000256" key="4">
    <source>
        <dbReference type="ARBA" id="ARBA00022840"/>
    </source>
</evidence>
<evidence type="ECO:0000259" key="6">
    <source>
        <dbReference type="PROSITE" id="PS50011"/>
    </source>
</evidence>
<evidence type="ECO:0000256" key="2">
    <source>
        <dbReference type="ARBA" id="ARBA00022741"/>
    </source>
</evidence>
<accession>A0A3A1QNB2</accession>
<sequence>MGVWRETVNFFEKEWNAGTRIDDYIVISLLGKGSYGTAYLVREGTDGRLAVLKKLRPYKQLIDQSGKLLNWEADVLRKLDSPHFPKLMAFGNHKKVPYFVMEYFEGKTFDQLIFEKGKSFDERESLHIVKELVKLVKIIHETGIVHRDLRIPNILLDGSTLRIIDFGLAANIESEGRTMLKHKDYMREKSIHADYYALGHFLLFLLYSSYESEEKKEKSWEEELQLSEPTKGIIRKLLQIEKPYEDSTTLVQSLESAAQKIQ</sequence>
<organism evidence="7 8">
    <name type="scientific">Bacillus salacetis</name>
    <dbReference type="NCBI Taxonomy" id="2315464"/>
    <lineage>
        <taxon>Bacteria</taxon>
        <taxon>Bacillati</taxon>
        <taxon>Bacillota</taxon>
        <taxon>Bacilli</taxon>
        <taxon>Bacillales</taxon>
        <taxon>Bacillaceae</taxon>
        <taxon>Bacillus</taxon>
    </lineage>
</organism>
<dbReference type="GO" id="GO:0004713">
    <property type="term" value="F:protein tyrosine kinase activity"/>
    <property type="evidence" value="ECO:0007669"/>
    <property type="project" value="InterPro"/>
</dbReference>
<dbReference type="InterPro" id="IPR017441">
    <property type="entry name" value="Protein_kinase_ATP_BS"/>
</dbReference>
<dbReference type="Pfam" id="PF00069">
    <property type="entry name" value="Pkinase"/>
    <property type="match status" value="1"/>
</dbReference>
<dbReference type="InterPro" id="IPR000719">
    <property type="entry name" value="Prot_kinase_dom"/>
</dbReference>
<dbReference type="GO" id="GO:0005829">
    <property type="term" value="C:cytosol"/>
    <property type="evidence" value="ECO:0007669"/>
    <property type="project" value="TreeGrafter"/>
</dbReference>
<keyword evidence="8" id="KW-1185">Reference proteome</keyword>
<dbReference type="SUPFAM" id="SSF56112">
    <property type="entry name" value="Protein kinase-like (PK-like)"/>
    <property type="match status" value="1"/>
</dbReference>
<dbReference type="InterPro" id="IPR011009">
    <property type="entry name" value="Kinase-like_dom_sf"/>
</dbReference>
<dbReference type="Gene3D" id="1.10.510.10">
    <property type="entry name" value="Transferase(Phosphotransferase) domain 1"/>
    <property type="match status" value="1"/>
</dbReference>
<dbReference type="SMART" id="SM00219">
    <property type="entry name" value="TyrKc"/>
    <property type="match status" value="1"/>
</dbReference>
<dbReference type="PROSITE" id="PS50011">
    <property type="entry name" value="PROTEIN_KINASE_DOM"/>
    <property type="match status" value="1"/>
</dbReference>
<feature type="binding site" evidence="5">
    <location>
        <position position="53"/>
    </location>
    <ligand>
        <name>ATP</name>
        <dbReference type="ChEBI" id="CHEBI:30616"/>
    </ligand>
</feature>
<dbReference type="GO" id="GO:0005524">
    <property type="term" value="F:ATP binding"/>
    <property type="evidence" value="ECO:0007669"/>
    <property type="project" value="UniProtKB-UniRule"/>
</dbReference>
<protein>
    <recommendedName>
        <fullName evidence="6">Protein kinase domain-containing protein</fullName>
    </recommendedName>
</protein>
<keyword evidence="2 5" id="KW-0547">Nucleotide-binding</keyword>
<dbReference type="Proteomes" id="UP000265801">
    <property type="component" value="Unassembled WGS sequence"/>
</dbReference>
<feature type="domain" description="Protein kinase" evidence="6">
    <location>
        <begin position="24"/>
        <end position="262"/>
    </location>
</feature>
<gene>
    <name evidence="7" type="ORF">D3H55_21760</name>
</gene>
<comment type="caution">
    <text evidence="7">The sequence shown here is derived from an EMBL/GenBank/DDBJ whole genome shotgun (WGS) entry which is preliminary data.</text>
</comment>
<dbReference type="PROSITE" id="PS00107">
    <property type="entry name" value="PROTEIN_KINASE_ATP"/>
    <property type="match status" value="1"/>
</dbReference>
<evidence type="ECO:0000313" key="7">
    <source>
        <dbReference type="EMBL" id="RIW28516.1"/>
    </source>
</evidence>
<dbReference type="PANTHER" id="PTHR24348:SF22">
    <property type="entry name" value="NON-SPECIFIC SERINE_THREONINE PROTEIN KINASE"/>
    <property type="match status" value="1"/>
</dbReference>
<dbReference type="AlphaFoldDB" id="A0A3A1QNB2"/>
<evidence type="ECO:0000256" key="1">
    <source>
        <dbReference type="ARBA" id="ARBA00022679"/>
    </source>
</evidence>
<dbReference type="InterPro" id="IPR045269">
    <property type="entry name" value="Atg1-like"/>
</dbReference>
<dbReference type="EMBL" id="QXIR01000044">
    <property type="protein sequence ID" value="RIW28516.1"/>
    <property type="molecule type" value="Genomic_DNA"/>
</dbReference>
<dbReference type="GO" id="GO:0004674">
    <property type="term" value="F:protein serine/threonine kinase activity"/>
    <property type="evidence" value="ECO:0007669"/>
    <property type="project" value="InterPro"/>
</dbReference>
<name>A0A3A1QNB2_9BACI</name>
<dbReference type="OrthoDB" id="9788659at2"/>
<dbReference type="InterPro" id="IPR020635">
    <property type="entry name" value="Tyr_kinase_cat_dom"/>
</dbReference>
<dbReference type="GO" id="GO:0016020">
    <property type="term" value="C:membrane"/>
    <property type="evidence" value="ECO:0007669"/>
    <property type="project" value="TreeGrafter"/>
</dbReference>
<keyword evidence="3" id="KW-0418">Kinase</keyword>
<evidence type="ECO:0000313" key="8">
    <source>
        <dbReference type="Proteomes" id="UP000265801"/>
    </source>
</evidence>